<comment type="caution">
    <text evidence="4">The sequence shown here is derived from an EMBL/GenBank/DDBJ whole genome shotgun (WGS) entry which is preliminary data.</text>
</comment>
<dbReference type="GO" id="GO:0071770">
    <property type="term" value="P:DIM/DIP cell wall layer assembly"/>
    <property type="evidence" value="ECO:0007669"/>
    <property type="project" value="TreeGrafter"/>
</dbReference>
<dbReference type="GO" id="GO:0032259">
    <property type="term" value="P:methylation"/>
    <property type="evidence" value="ECO:0007669"/>
    <property type="project" value="UniProtKB-KW"/>
</dbReference>
<protein>
    <submittedName>
        <fullName evidence="4">Class I SAM-dependent methyltransferase</fullName>
    </submittedName>
</protein>
<dbReference type="EMBL" id="SOFF01000030">
    <property type="protein sequence ID" value="TFB89389.1"/>
    <property type="molecule type" value="Genomic_DNA"/>
</dbReference>
<evidence type="ECO:0000256" key="2">
    <source>
        <dbReference type="ARBA" id="ARBA00022679"/>
    </source>
</evidence>
<dbReference type="GO" id="GO:0005886">
    <property type="term" value="C:plasma membrane"/>
    <property type="evidence" value="ECO:0007669"/>
    <property type="project" value="TreeGrafter"/>
</dbReference>
<evidence type="ECO:0000256" key="3">
    <source>
        <dbReference type="SAM" id="Coils"/>
    </source>
</evidence>
<keyword evidence="1 4" id="KW-0489">Methyltransferase</keyword>
<organism evidence="4 5">
    <name type="scientific">Cryobacterium luteum</name>
    <dbReference type="NCBI Taxonomy" id="1424661"/>
    <lineage>
        <taxon>Bacteria</taxon>
        <taxon>Bacillati</taxon>
        <taxon>Actinomycetota</taxon>
        <taxon>Actinomycetes</taxon>
        <taxon>Micrococcales</taxon>
        <taxon>Microbacteriaceae</taxon>
        <taxon>Cryobacterium</taxon>
    </lineage>
</organism>
<dbReference type="AlphaFoldDB" id="A0A5F0D416"/>
<dbReference type="RefSeq" id="WP_092107548.1">
    <property type="nucleotide sequence ID" value="NZ_FOCN01000002.1"/>
</dbReference>
<dbReference type="GO" id="GO:0008168">
    <property type="term" value="F:methyltransferase activity"/>
    <property type="evidence" value="ECO:0007669"/>
    <property type="project" value="UniProtKB-KW"/>
</dbReference>
<dbReference type="OrthoDB" id="6075445at2"/>
<keyword evidence="3" id="KW-0175">Coiled coil</keyword>
<dbReference type="Pfam" id="PF13578">
    <property type="entry name" value="Methyltransf_24"/>
    <property type="match status" value="1"/>
</dbReference>
<dbReference type="PANTHER" id="PTHR40048:SF1">
    <property type="entry name" value="RHAMNOSYL O-METHYLTRANSFERASE"/>
    <property type="match status" value="1"/>
</dbReference>
<evidence type="ECO:0000256" key="1">
    <source>
        <dbReference type="ARBA" id="ARBA00022603"/>
    </source>
</evidence>
<dbReference type="InterPro" id="IPR029063">
    <property type="entry name" value="SAM-dependent_MTases_sf"/>
</dbReference>
<dbReference type="Gene3D" id="3.40.50.150">
    <property type="entry name" value="Vaccinia Virus protein VP39"/>
    <property type="match status" value="1"/>
</dbReference>
<proteinExistence type="predicted"/>
<name>A0A5F0D416_9MICO</name>
<accession>A0A5F0D416</accession>
<keyword evidence="2 4" id="KW-0808">Transferase</keyword>
<dbReference type="Proteomes" id="UP000297654">
    <property type="component" value="Unassembled WGS sequence"/>
</dbReference>
<evidence type="ECO:0000313" key="4">
    <source>
        <dbReference type="EMBL" id="TFB89389.1"/>
    </source>
</evidence>
<feature type="coiled-coil region" evidence="3">
    <location>
        <begin position="224"/>
        <end position="258"/>
    </location>
</feature>
<dbReference type="PANTHER" id="PTHR40048">
    <property type="entry name" value="RHAMNOSYL O-METHYLTRANSFERASE"/>
    <property type="match status" value="1"/>
</dbReference>
<evidence type="ECO:0000313" key="5">
    <source>
        <dbReference type="Proteomes" id="UP000297654"/>
    </source>
</evidence>
<reference evidence="4 5" key="1">
    <citation type="submission" date="2019-03" db="EMBL/GenBank/DDBJ databases">
        <title>Genomics of glacier-inhabiting Cryobacterium strains.</title>
        <authorList>
            <person name="Liu Q."/>
            <person name="Xin Y.-H."/>
        </authorList>
    </citation>
    <scope>NUCLEOTIDE SEQUENCE [LARGE SCALE GENOMIC DNA]</scope>
    <source>
        <strain evidence="4 5">Hh15</strain>
    </source>
</reference>
<keyword evidence="5" id="KW-1185">Reference proteome</keyword>
<gene>
    <name evidence="4" type="ORF">E3O10_11085</name>
</gene>
<dbReference type="SUPFAM" id="SSF53335">
    <property type="entry name" value="S-adenosyl-L-methionine-dependent methyltransferases"/>
    <property type="match status" value="1"/>
</dbReference>
<sequence>MPVSAWFGHAPFAFWLVDAIRPRSVVELGTHLGFSYFVFCEAIARLRLASTAFALDTWEGDDHAGVYGEEVFDYVRSVNESDYAAFSTLLRGYFDDSLISIPDASVDLLHIDGRHGFEDVSHDFNAWLPKMSSRGVVIFHDIVEHQDGFGVWKFWDAIKDQYPSFSFEHSHGLGVLGVGADISSAMRDFFDAGASMPDEVRASYQRLGGEIEGLAALHVRLQKAEFLANQFSLQEDALENLRKQILDLTRSQSAAEAVVTGLNQQLLAVRASTSWRLTRPLRVVGSRLKKG</sequence>